<proteinExistence type="predicted"/>
<comment type="caution">
    <text evidence="1">The sequence shown here is derived from an EMBL/GenBank/DDBJ whole genome shotgun (WGS) entry which is preliminary data.</text>
</comment>
<dbReference type="EMBL" id="VSSQ01001004">
    <property type="protein sequence ID" value="MPM04043.1"/>
    <property type="molecule type" value="Genomic_DNA"/>
</dbReference>
<organism evidence="1">
    <name type="scientific">bioreactor metagenome</name>
    <dbReference type="NCBI Taxonomy" id="1076179"/>
    <lineage>
        <taxon>unclassified sequences</taxon>
        <taxon>metagenomes</taxon>
        <taxon>ecological metagenomes</taxon>
    </lineage>
</organism>
<dbReference type="AlphaFoldDB" id="A0A644WNX7"/>
<gene>
    <name evidence="1" type="ORF">SDC9_50313</name>
</gene>
<evidence type="ECO:0000313" key="1">
    <source>
        <dbReference type="EMBL" id="MPM04043.1"/>
    </source>
</evidence>
<reference evidence="1" key="1">
    <citation type="submission" date="2019-08" db="EMBL/GenBank/DDBJ databases">
        <authorList>
            <person name="Kucharzyk K."/>
            <person name="Murdoch R.W."/>
            <person name="Higgins S."/>
            <person name="Loffler F."/>
        </authorList>
    </citation>
    <scope>NUCLEOTIDE SEQUENCE</scope>
</reference>
<name>A0A644WNX7_9ZZZZ</name>
<accession>A0A644WNX7</accession>
<protein>
    <submittedName>
        <fullName evidence="1">Uncharacterized protein</fullName>
    </submittedName>
</protein>
<sequence>MSPAGEVSGSGIGILRAVAVLILAAALLFPGPAGAAVVIEGAPPWLRERMERSAASVWSEIRQDGSLSAGDSLRLLSLVAERVFAGFAVEDSFFRGEDAVLRIKPLARTAPWRVEIFPPQLASPVDGWFRESVSGIGERIRDHLGNLPLEALSWADSPLKELIDTLCTPGLPGWSASLLVRLEQEGPVLRVSFVPKPPFVLAVVPRVSSDTLPVMLRSDLNENILRTLSPVVGLPIEWVSAHRDKVEKMAAESLRQTNIVGNTRSAVEVSFRAAQIAAANALVESPKYSVRAWVAAYAGSDTKYPEIGLHMGRKFLPVSGWDMEFYGEWILSANDFSLESRWGIRWSPWKNILAGVERAFPGNVTWYRLWIEGGVRAPYLWWRLSEDGDHHVGLGYRLNQRISLEIHYDGRDEDKISIRALSDL</sequence>